<dbReference type="InterPro" id="IPR005754">
    <property type="entry name" value="Sortase"/>
</dbReference>
<keyword evidence="5" id="KW-1185">Reference proteome</keyword>
<sequence length="102" mass="11799">MHRYSREKGHVVLSGHRDTVFDGLDLSAGDEIVVEFNKTLYVYAVEKKWITHTEDQSVIVPTETEQLTLTTVTRSIIWGMHRIATSYKQRESTNEEHLPIMP</sequence>
<dbReference type="SUPFAM" id="SSF63817">
    <property type="entry name" value="Sortase"/>
    <property type="match status" value="1"/>
</dbReference>
<evidence type="ECO:0000313" key="2">
    <source>
        <dbReference type="EMBL" id="PLR84615.1"/>
    </source>
</evidence>
<evidence type="ECO:0000256" key="1">
    <source>
        <dbReference type="ARBA" id="ARBA00022801"/>
    </source>
</evidence>
<evidence type="ECO:0000313" key="4">
    <source>
        <dbReference type="Proteomes" id="UP000234951"/>
    </source>
</evidence>
<organism evidence="2 4">
    <name type="scientific">Bacillus canaveralius</name>
    <dbReference type="NCBI Taxonomy" id="1403243"/>
    <lineage>
        <taxon>Bacteria</taxon>
        <taxon>Bacillati</taxon>
        <taxon>Bacillota</taxon>
        <taxon>Bacilli</taxon>
        <taxon>Bacillales</taxon>
        <taxon>Bacillaceae</taxon>
        <taxon>Bacillus</taxon>
    </lineage>
</organism>
<dbReference type="GO" id="GO:0016787">
    <property type="term" value="F:hydrolase activity"/>
    <property type="evidence" value="ECO:0007669"/>
    <property type="project" value="UniProtKB-KW"/>
</dbReference>
<reference evidence="2 4" key="1">
    <citation type="submission" date="2017-11" db="EMBL/GenBank/DDBJ databases">
        <title>Comparitive Functional Genomics of Dry Heat Resistant strains isolated from the Viking Spacecraft.</title>
        <authorList>
            <person name="Seuylemezian A."/>
            <person name="Cooper K."/>
            <person name="Vaishampayan P."/>
        </authorList>
    </citation>
    <scope>NUCLEOTIDE SEQUENCE [LARGE SCALE GENOMIC DNA]</scope>
    <source>
        <strain evidence="2 4">M4.6</strain>
    </source>
</reference>
<dbReference type="OrthoDB" id="165822at2"/>
<proteinExistence type="predicted"/>
<dbReference type="InterPro" id="IPR023365">
    <property type="entry name" value="Sortase_dom-sf"/>
</dbReference>
<dbReference type="Pfam" id="PF04203">
    <property type="entry name" value="Sortase"/>
    <property type="match status" value="1"/>
</dbReference>
<dbReference type="EMBL" id="PGVA01000012">
    <property type="protein sequence ID" value="PLR84615.1"/>
    <property type="molecule type" value="Genomic_DNA"/>
</dbReference>
<accession>A0A2N5GPH7</accession>
<gene>
    <name evidence="2" type="ORF">CU635_05940</name>
    <name evidence="3" type="ORF">CVD25_00835</name>
</gene>
<reference evidence="3 5" key="2">
    <citation type="submission" date="2017-12" db="EMBL/GenBank/DDBJ databases">
        <title>Comparative Functional Genomics of Dry Heat Resistant strains isolated from the Viking Spacecraft.</title>
        <authorList>
            <person name="Seuylemezian A."/>
            <person name="Cooper K."/>
            <person name="Vaishampayan P."/>
        </authorList>
    </citation>
    <scope>NUCLEOTIDE SEQUENCE [LARGE SCALE GENOMIC DNA]</scope>
    <source>
        <strain evidence="3 5">ATCC 29669</strain>
    </source>
</reference>
<dbReference type="EMBL" id="PGVD01000003">
    <property type="protein sequence ID" value="PLS00767.1"/>
    <property type="molecule type" value="Genomic_DNA"/>
</dbReference>
<dbReference type="Proteomes" id="UP000235114">
    <property type="component" value="Unassembled WGS sequence"/>
</dbReference>
<evidence type="ECO:0000313" key="3">
    <source>
        <dbReference type="EMBL" id="PLS00767.1"/>
    </source>
</evidence>
<keyword evidence="1" id="KW-0378">Hydrolase</keyword>
<evidence type="ECO:0008006" key="6">
    <source>
        <dbReference type="Google" id="ProtNLM"/>
    </source>
</evidence>
<protein>
    <recommendedName>
        <fullName evidence="6">Sortase</fullName>
    </recommendedName>
</protein>
<dbReference type="RefSeq" id="WP_101576264.1">
    <property type="nucleotide sequence ID" value="NZ_PGVA01000012.1"/>
</dbReference>
<evidence type="ECO:0000313" key="5">
    <source>
        <dbReference type="Proteomes" id="UP000235114"/>
    </source>
</evidence>
<dbReference type="AlphaFoldDB" id="A0A2N5GPH7"/>
<dbReference type="Gene3D" id="2.40.260.10">
    <property type="entry name" value="Sortase"/>
    <property type="match status" value="1"/>
</dbReference>
<name>A0A2N5GPH7_9BACI</name>
<dbReference type="Proteomes" id="UP000234951">
    <property type="component" value="Unassembled WGS sequence"/>
</dbReference>
<comment type="caution">
    <text evidence="2">The sequence shown here is derived from an EMBL/GenBank/DDBJ whole genome shotgun (WGS) entry which is preliminary data.</text>
</comment>